<feature type="binding site" evidence="2">
    <location>
        <position position="176"/>
    </location>
    <ligand>
        <name>Mg(2+)</name>
        <dbReference type="ChEBI" id="CHEBI:18420"/>
        <note>catalytic</note>
    </ligand>
</feature>
<dbReference type="EMBL" id="VZAD01000076">
    <property type="protein sequence ID" value="MQP12286.1"/>
    <property type="molecule type" value="Genomic_DNA"/>
</dbReference>
<evidence type="ECO:0000259" key="4">
    <source>
        <dbReference type="SMART" id="SM00477"/>
    </source>
</evidence>
<feature type="chain" id="PRO_5025659428" evidence="3">
    <location>
        <begin position="22"/>
        <end position="313"/>
    </location>
</feature>
<sequence>MKQIKIYLFALLAVLSMTACGSSDDGDGNGSNEINTNKNEVTTDKAVTRLEFPKLKGGNSIIRVYRDGNSKQYDPDNVNYSVEWDCDKKSQRWSCYIITKQNSGNPDNIKRYYSQDNQYPYDPDLAASNRWEKDYIYSSGFDHGHICPSNDRMYNSKVNYQTFYLTNMQPQYAVFNGSHKDHPYSGIWIKMENYLHNFKLYDKDTMYVCKGGTIDKEEHILTRIKGKLIVPKYFFVAVLVKKMVNGQAYYKSIGMWFPHTNVYHGDDKLSDYAMSIKDLEAKTGIDFFCNLPDDIERDVESKKILSDWGSIEK</sequence>
<dbReference type="OrthoDB" id="9811262at2"/>
<keyword evidence="6" id="KW-0378">Hydrolase</keyword>
<keyword evidence="7" id="KW-1185">Reference proteome</keyword>
<feature type="domain" description="ENPP1-3/EXOG-like endonuclease/phosphodiesterase" evidence="4">
    <location>
        <begin position="77"/>
        <end position="294"/>
    </location>
</feature>
<gene>
    <name evidence="6" type="ORF">F7D20_10040</name>
</gene>
<organism evidence="6 7">
    <name type="scientific">Segatella copri</name>
    <dbReference type="NCBI Taxonomy" id="165179"/>
    <lineage>
        <taxon>Bacteria</taxon>
        <taxon>Pseudomonadati</taxon>
        <taxon>Bacteroidota</taxon>
        <taxon>Bacteroidia</taxon>
        <taxon>Bacteroidales</taxon>
        <taxon>Prevotellaceae</taxon>
        <taxon>Segatella</taxon>
    </lineage>
</organism>
<keyword evidence="2" id="KW-0479">Metal-binding</keyword>
<dbReference type="SMART" id="SM00477">
    <property type="entry name" value="NUC"/>
    <property type="match status" value="1"/>
</dbReference>
<dbReference type="InterPro" id="IPR040255">
    <property type="entry name" value="Non-specific_endonuclease"/>
</dbReference>
<feature type="active site" description="Proton acceptor" evidence="1">
    <location>
        <position position="145"/>
    </location>
</feature>
<evidence type="ECO:0000313" key="6">
    <source>
        <dbReference type="EMBL" id="MQP12286.1"/>
    </source>
</evidence>
<dbReference type="InterPro" id="IPR001604">
    <property type="entry name" value="Endo_G_ENPP1-like_dom"/>
</dbReference>
<accession>A0A6A7WD32</accession>
<keyword evidence="6" id="KW-0255">Endonuclease</keyword>
<dbReference type="Gene3D" id="3.40.570.10">
    <property type="entry name" value="Extracellular Endonuclease, subunit A"/>
    <property type="match status" value="1"/>
</dbReference>
<dbReference type="PANTHER" id="PTHR13966">
    <property type="entry name" value="ENDONUCLEASE RELATED"/>
    <property type="match status" value="1"/>
</dbReference>
<dbReference type="SMART" id="SM00892">
    <property type="entry name" value="Endonuclease_NS"/>
    <property type="match status" value="1"/>
</dbReference>
<keyword evidence="6" id="KW-0540">Nuclease</keyword>
<reference evidence="6 7" key="1">
    <citation type="submission" date="2019-09" db="EMBL/GenBank/DDBJ databases">
        <title>Distinct polysaccharide growth profiles of human intestinal Prevotella copri isolates.</title>
        <authorList>
            <person name="Fehlner-Peach H."/>
            <person name="Magnabosco C."/>
            <person name="Raghavan V."/>
            <person name="Scher J.U."/>
            <person name="Tett A."/>
            <person name="Cox L.M."/>
            <person name="Gottsegen C."/>
            <person name="Watters A."/>
            <person name="Wiltshire- Gordon J.D."/>
            <person name="Segata N."/>
            <person name="Bonneau R."/>
            <person name="Littman D.R."/>
        </authorList>
    </citation>
    <scope>NUCLEOTIDE SEQUENCE [LARGE SCALE GENOMIC DNA]</scope>
    <source>
        <strain evidence="7">iAQ1173</strain>
    </source>
</reference>
<feature type="signal peptide" evidence="3">
    <location>
        <begin position="1"/>
        <end position="21"/>
    </location>
</feature>
<comment type="caution">
    <text evidence="6">The sequence shown here is derived from an EMBL/GenBank/DDBJ whole genome shotgun (WGS) entry which is preliminary data.</text>
</comment>
<evidence type="ECO:0000259" key="5">
    <source>
        <dbReference type="SMART" id="SM00892"/>
    </source>
</evidence>
<protein>
    <submittedName>
        <fullName evidence="6">DNA/RNA non-specific endonuclease</fullName>
    </submittedName>
</protein>
<name>A0A6A7WD32_9BACT</name>
<evidence type="ECO:0000256" key="3">
    <source>
        <dbReference type="SAM" id="SignalP"/>
    </source>
</evidence>
<dbReference type="PROSITE" id="PS51257">
    <property type="entry name" value="PROKAR_LIPOPROTEIN"/>
    <property type="match status" value="1"/>
</dbReference>
<evidence type="ECO:0000256" key="1">
    <source>
        <dbReference type="PIRSR" id="PIRSR640255-1"/>
    </source>
</evidence>
<dbReference type="AlphaFoldDB" id="A0A6A7WD32"/>
<dbReference type="GO" id="GO:0003676">
    <property type="term" value="F:nucleic acid binding"/>
    <property type="evidence" value="ECO:0007669"/>
    <property type="project" value="InterPro"/>
</dbReference>
<dbReference type="InterPro" id="IPR020821">
    <property type="entry name" value="ENPP1-3/EXOG-like_nuc-like"/>
</dbReference>
<dbReference type="InterPro" id="IPR044929">
    <property type="entry name" value="DNA/RNA_non-sp_Endonuclease_sf"/>
</dbReference>
<proteinExistence type="predicted"/>
<dbReference type="GO" id="GO:0046872">
    <property type="term" value="F:metal ion binding"/>
    <property type="evidence" value="ECO:0007669"/>
    <property type="project" value="UniProtKB-KW"/>
</dbReference>
<dbReference type="Proteomes" id="UP000384372">
    <property type="component" value="Unassembled WGS sequence"/>
</dbReference>
<dbReference type="GO" id="GO:0016787">
    <property type="term" value="F:hydrolase activity"/>
    <property type="evidence" value="ECO:0007669"/>
    <property type="project" value="InterPro"/>
</dbReference>
<dbReference type="RefSeq" id="WP_158463920.1">
    <property type="nucleotide sequence ID" value="NZ_VZAD01000076.1"/>
</dbReference>
<dbReference type="InterPro" id="IPR044925">
    <property type="entry name" value="His-Me_finger_sf"/>
</dbReference>
<evidence type="ECO:0000313" key="7">
    <source>
        <dbReference type="Proteomes" id="UP000384372"/>
    </source>
</evidence>
<feature type="domain" description="DNA/RNA non-specific endonuclease/pyrophosphatase/phosphodiesterase" evidence="5">
    <location>
        <begin position="76"/>
        <end position="294"/>
    </location>
</feature>
<dbReference type="GO" id="GO:0004519">
    <property type="term" value="F:endonuclease activity"/>
    <property type="evidence" value="ECO:0007669"/>
    <property type="project" value="UniProtKB-KW"/>
</dbReference>
<keyword evidence="3" id="KW-0732">Signal</keyword>
<dbReference type="Pfam" id="PF01223">
    <property type="entry name" value="Endonuclease_NS"/>
    <property type="match status" value="1"/>
</dbReference>
<dbReference type="PANTHER" id="PTHR13966:SF5">
    <property type="entry name" value="ENDONUCLEASE G, MITOCHONDRIAL"/>
    <property type="match status" value="1"/>
</dbReference>
<evidence type="ECO:0000256" key="2">
    <source>
        <dbReference type="PIRSR" id="PIRSR640255-2"/>
    </source>
</evidence>
<dbReference type="SUPFAM" id="SSF54060">
    <property type="entry name" value="His-Me finger endonucleases"/>
    <property type="match status" value="1"/>
</dbReference>